<evidence type="ECO:0000256" key="5">
    <source>
        <dbReference type="ARBA" id="ARBA00023136"/>
    </source>
</evidence>
<keyword evidence="9" id="KW-1185">Reference proteome</keyword>
<evidence type="ECO:0000313" key="9">
    <source>
        <dbReference type="Proteomes" id="UP000324705"/>
    </source>
</evidence>
<keyword evidence="2" id="KW-0433">Leucine-rich repeat</keyword>
<gene>
    <name evidence="8" type="ORF">TRITD_4Av1G260720</name>
</gene>
<dbReference type="Proteomes" id="UP000324705">
    <property type="component" value="Chromosome 4A"/>
</dbReference>
<dbReference type="FunFam" id="3.80.10.10:FF:000400">
    <property type="entry name" value="Nuclear pore complex protein NUP107"/>
    <property type="match status" value="1"/>
</dbReference>
<feature type="signal peptide" evidence="6">
    <location>
        <begin position="1"/>
        <end position="29"/>
    </location>
</feature>
<evidence type="ECO:0000256" key="3">
    <source>
        <dbReference type="ARBA" id="ARBA00022729"/>
    </source>
</evidence>
<keyword evidence="4" id="KW-0677">Repeat</keyword>
<feature type="domain" description="Leucine-rich repeat-containing N-terminal plant-type" evidence="7">
    <location>
        <begin position="37"/>
        <end position="75"/>
    </location>
</feature>
<dbReference type="InterPro" id="IPR032675">
    <property type="entry name" value="LRR_dom_sf"/>
</dbReference>
<dbReference type="SUPFAM" id="SSF52058">
    <property type="entry name" value="L domain-like"/>
    <property type="match status" value="1"/>
</dbReference>
<dbReference type="PANTHER" id="PTHR48060">
    <property type="entry name" value="DNA DAMAGE-REPAIR/TOLERATION PROTEIN DRT100"/>
    <property type="match status" value="1"/>
</dbReference>
<dbReference type="EMBL" id="LT934117">
    <property type="protein sequence ID" value="VAH99932.1"/>
    <property type="molecule type" value="Genomic_DNA"/>
</dbReference>
<accession>A0A9R0W792</accession>
<dbReference type="Pfam" id="PF00560">
    <property type="entry name" value="LRR_1"/>
    <property type="match status" value="4"/>
</dbReference>
<organism evidence="8 9">
    <name type="scientific">Triticum turgidum subsp. durum</name>
    <name type="common">Durum wheat</name>
    <name type="synonym">Triticum durum</name>
    <dbReference type="NCBI Taxonomy" id="4567"/>
    <lineage>
        <taxon>Eukaryota</taxon>
        <taxon>Viridiplantae</taxon>
        <taxon>Streptophyta</taxon>
        <taxon>Embryophyta</taxon>
        <taxon>Tracheophyta</taxon>
        <taxon>Spermatophyta</taxon>
        <taxon>Magnoliopsida</taxon>
        <taxon>Liliopsida</taxon>
        <taxon>Poales</taxon>
        <taxon>Poaceae</taxon>
        <taxon>BOP clade</taxon>
        <taxon>Pooideae</taxon>
        <taxon>Triticodae</taxon>
        <taxon>Triticeae</taxon>
        <taxon>Triticinae</taxon>
        <taxon>Triticum</taxon>
    </lineage>
</organism>
<dbReference type="PANTHER" id="PTHR48060:SF16">
    <property type="entry name" value="LEUCINE-RICH REPEAT-CONTAINING N-TERMINAL PLANT-TYPE DOMAIN-CONTAINING PROTEIN"/>
    <property type="match status" value="1"/>
</dbReference>
<dbReference type="Gramene" id="TRITD4Av1G260720.2">
    <property type="protein sequence ID" value="TRITD4Av1G260720.2"/>
    <property type="gene ID" value="TRITD4Av1G260720"/>
</dbReference>
<evidence type="ECO:0000256" key="6">
    <source>
        <dbReference type="SAM" id="SignalP"/>
    </source>
</evidence>
<evidence type="ECO:0000256" key="1">
    <source>
        <dbReference type="ARBA" id="ARBA00004370"/>
    </source>
</evidence>
<reference evidence="8 9" key="1">
    <citation type="submission" date="2017-09" db="EMBL/GenBank/DDBJ databases">
        <authorList>
            <consortium name="International Durum Wheat Genome Sequencing Consortium (IDWGSC)"/>
            <person name="Milanesi L."/>
        </authorList>
    </citation>
    <scope>NUCLEOTIDE SEQUENCE [LARGE SCALE GENOMIC DNA]</scope>
    <source>
        <strain evidence="9">cv. Svevo</strain>
    </source>
</reference>
<feature type="chain" id="PRO_5040326541" description="Leucine-rich repeat-containing N-terminal plant-type domain-containing protein" evidence="6">
    <location>
        <begin position="30"/>
        <end position="204"/>
    </location>
</feature>
<proteinExistence type="predicted"/>
<evidence type="ECO:0000256" key="2">
    <source>
        <dbReference type="ARBA" id="ARBA00022614"/>
    </source>
</evidence>
<comment type="subcellular location">
    <subcellularLocation>
        <location evidence="1">Membrane</location>
    </subcellularLocation>
</comment>
<name>A0A9R0W792_TRITD</name>
<dbReference type="InterPro" id="IPR013210">
    <property type="entry name" value="LRR_N_plant-typ"/>
</dbReference>
<evidence type="ECO:0000259" key="7">
    <source>
        <dbReference type="Pfam" id="PF08263"/>
    </source>
</evidence>
<evidence type="ECO:0000256" key="4">
    <source>
        <dbReference type="ARBA" id="ARBA00022737"/>
    </source>
</evidence>
<dbReference type="Pfam" id="PF08263">
    <property type="entry name" value="LRRNT_2"/>
    <property type="match status" value="1"/>
</dbReference>
<evidence type="ECO:0000313" key="8">
    <source>
        <dbReference type="EMBL" id="VAH99932.1"/>
    </source>
</evidence>
<keyword evidence="3 6" id="KW-0732">Signal</keyword>
<protein>
    <recommendedName>
        <fullName evidence="7">Leucine-rich repeat-containing N-terminal plant-type domain-containing protein</fullName>
    </recommendedName>
</protein>
<dbReference type="InterPro" id="IPR053211">
    <property type="entry name" value="DNA_repair-toleration"/>
</dbReference>
<dbReference type="PRINTS" id="PR00019">
    <property type="entry name" value="LEURICHRPT"/>
</dbReference>
<keyword evidence="5" id="KW-0472">Membrane</keyword>
<dbReference type="OMA" id="YIYMREN"/>
<dbReference type="Gene3D" id="3.80.10.10">
    <property type="entry name" value="Ribonuclease Inhibitor"/>
    <property type="match status" value="1"/>
</dbReference>
<dbReference type="InterPro" id="IPR001611">
    <property type="entry name" value="Leu-rich_rpt"/>
</dbReference>
<dbReference type="GO" id="GO:0016020">
    <property type="term" value="C:membrane"/>
    <property type="evidence" value="ECO:0007669"/>
    <property type="project" value="UniProtKB-SubCell"/>
</dbReference>
<sequence>MEMDVPPKMLASLTMTILMTMMATSMTLAADAAVLKGQARALLIWKDSLDNQSHQALHSWGNTSTPCNWRGISCDTGVQRHQHWPVISGISLRGMRLRGALESLNFSALRTLTRLDLSHNLLTGSIPPSIEVLRELHALLLQGNQIRGSIPLGLGNLTKLYSLMLHENELSGEIPSQIGNMSSLVTLNLSSNHLVGHIPCEIGT</sequence>
<dbReference type="AlphaFoldDB" id="A0A9R0W792"/>